<comment type="caution">
    <text evidence="4">The sequence shown here is derived from an EMBL/GenBank/DDBJ whole genome shotgun (WGS) entry which is preliminary data.</text>
</comment>
<evidence type="ECO:0000259" key="3">
    <source>
        <dbReference type="PROSITE" id="PS50977"/>
    </source>
</evidence>
<feature type="domain" description="HTH tetR-type" evidence="3">
    <location>
        <begin position="18"/>
        <end position="78"/>
    </location>
</feature>
<keyword evidence="1 2" id="KW-0238">DNA-binding</keyword>
<proteinExistence type="predicted"/>
<name>A0ABU8S816_9SPHN</name>
<protein>
    <submittedName>
        <fullName evidence="4">Helix-turn-helix domain-containing protein</fullName>
    </submittedName>
</protein>
<dbReference type="Proteomes" id="UP001379235">
    <property type="component" value="Unassembled WGS sequence"/>
</dbReference>
<dbReference type="Gene3D" id="1.10.357.10">
    <property type="entry name" value="Tetracycline Repressor, domain 2"/>
    <property type="match status" value="1"/>
</dbReference>
<sequence length="200" mass="22367">MNSSKEPAAERRMGPEGSDNWHAMLDGAEAILREEGHAALTSRRVAERIGVKQRLVYYYFRTMDELIISLFRRMAMRELARLKEAAAQPYPLRTLWDISLNSTDSRLIAEFMALANRIEGLRREVIHFIEASREVEVGVLTKALQRAPQISNMGPTGLTVTITSLALLLSRERQLGVSSGHQEIIGALGALLDQLEPLEA</sequence>
<keyword evidence="5" id="KW-1185">Reference proteome</keyword>
<dbReference type="PROSITE" id="PS50977">
    <property type="entry name" value="HTH_TETR_2"/>
    <property type="match status" value="1"/>
</dbReference>
<evidence type="ECO:0000313" key="4">
    <source>
        <dbReference type="EMBL" id="MEJ6010099.1"/>
    </source>
</evidence>
<dbReference type="EMBL" id="JBBHJY010000004">
    <property type="protein sequence ID" value="MEJ6010099.1"/>
    <property type="molecule type" value="Genomic_DNA"/>
</dbReference>
<dbReference type="InterPro" id="IPR001647">
    <property type="entry name" value="HTH_TetR"/>
</dbReference>
<feature type="DNA-binding region" description="H-T-H motif" evidence="2">
    <location>
        <begin position="41"/>
        <end position="60"/>
    </location>
</feature>
<organism evidence="4 5">
    <name type="scientific">Novosphingobium aquae</name>
    <dbReference type="NCBI Taxonomy" id="3133435"/>
    <lineage>
        <taxon>Bacteria</taxon>
        <taxon>Pseudomonadati</taxon>
        <taxon>Pseudomonadota</taxon>
        <taxon>Alphaproteobacteria</taxon>
        <taxon>Sphingomonadales</taxon>
        <taxon>Sphingomonadaceae</taxon>
        <taxon>Novosphingobium</taxon>
    </lineage>
</organism>
<reference evidence="4 5" key="1">
    <citation type="submission" date="2024-03" db="EMBL/GenBank/DDBJ databases">
        <authorList>
            <person name="Jo J.-H."/>
        </authorList>
    </citation>
    <scope>NUCLEOTIDE SEQUENCE [LARGE SCALE GENOMIC DNA]</scope>
    <source>
        <strain evidence="4 5">AS3R-12</strain>
    </source>
</reference>
<gene>
    <name evidence="4" type="ORF">WG900_09205</name>
</gene>
<evidence type="ECO:0000313" key="5">
    <source>
        <dbReference type="Proteomes" id="UP001379235"/>
    </source>
</evidence>
<accession>A0ABU8S816</accession>
<evidence type="ECO:0000256" key="2">
    <source>
        <dbReference type="PROSITE-ProRule" id="PRU00335"/>
    </source>
</evidence>
<evidence type="ECO:0000256" key="1">
    <source>
        <dbReference type="ARBA" id="ARBA00023125"/>
    </source>
</evidence>
<dbReference type="Pfam" id="PF00440">
    <property type="entry name" value="TetR_N"/>
    <property type="match status" value="1"/>
</dbReference>
<dbReference type="PRINTS" id="PR00455">
    <property type="entry name" value="HTHTETR"/>
</dbReference>
<dbReference type="InterPro" id="IPR009057">
    <property type="entry name" value="Homeodomain-like_sf"/>
</dbReference>
<dbReference type="RefSeq" id="WP_339966569.1">
    <property type="nucleotide sequence ID" value="NZ_JBBHJY010000004.1"/>
</dbReference>
<dbReference type="SUPFAM" id="SSF46689">
    <property type="entry name" value="Homeodomain-like"/>
    <property type="match status" value="1"/>
</dbReference>